<reference evidence="3 4" key="1">
    <citation type="submission" date="2021-03" db="EMBL/GenBank/DDBJ databases">
        <authorList>
            <person name="Peeters C."/>
        </authorList>
    </citation>
    <scope>NUCLEOTIDE SEQUENCE [LARGE SCALE GENOMIC DNA]</scope>
    <source>
        <strain evidence="3 4">LMG 26411</strain>
    </source>
</reference>
<dbReference type="EMBL" id="CAJPVI010000028">
    <property type="protein sequence ID" value="CAG2153232.1"/>
    <property type="molecule type" value="Genomic_DNA"/>
</dbReference>
<dbReference type="Pfam" id="PF03401">
    <property type="entry name" value="TctC"/>
    <property type="match status" value="1"/>
</dbReference>
<keyword evidence="4" id="KW-1185">Reference proteome</keyword>
<dbReference type="PIRSF" id="PIRSF017082">
    <property type="entry name" value="YflP"/>
    <property type="match status" value="1"/>
</dbReference>
<dbReference type="RefSeq" id="WP_211955344.1">
    <property type="nucleotide sequence ID" value="NZ_CAJPVI010000028.1"/>
</dbReference>
<sequence length="329" mass="34407">MNCLPRKTTARTTIGLCLALSLGAAASAATTEFPSKPIRVVVPFPAGGTTDQVARIVTGKMRDQLGQPLIIDNKGGAGTVIGTHDVVHSAPDGYTLLWTATPLAINASLVRKLPFDTVRDLTMVGNVAAVPLVLIVPPSSPYKTIQSLVLAARAKPNSLSYGSSGVGGSAHLATAMFLADAGIKMNHVPYKGSAPAVNDLISGHVDAMFDTLFLTRPYVEAGKARALAQTGAIRSPLLPDVPTLQESGYKNFVVESWHVVAVPAATPPAIVQKLNVALVAALQSQDVRDALVKQGLDIRSNSPAEANRYFKSEVARWAKAVSTSGATID</sequence>
<dbReference type="Gene3D" id="3.40.190.10">
    <property type="entry name" value="Periplasmic binding protein-like II"/>
    <property type="match status" value="1"/>
</dbReference>
<gene>
    <name evidence="3" type="ORF">LMG26411_04363</name>
</gene>
<evidence type="ECO:0008006" key="5">
    <source>
        <dbReference type="Google" id="ProtNLM"/>
    </source>
</evidence>
<comment type="caution">
    <text evidence="3">The sequence shown here is derived from an EMBL/GenBank/DDBJ whole genome shotgun (WGS) entry which is preliminary data.</text>
</comment>
<dbReference type="InterPro" id="IPR005064">
    <property type="entry name" value="BUG"/>
</dbReference>
<comment type="similarity">
    <text evidence="1">Belongs to the UPF0065 (bug) family.</text>
</comment>
<dbReference type="Gene3D" id="3.40.190.150">
    <property type="entry name" value="Bordetella uptake gene, domain 1"/>
    <property type="match status" value="1"/>
</dbReference>
<dbReference type="PANTHER" id="PTHR42928:SF5">
    <property type="entry name" value="BLR1237 PROTEIN"/>
    <property type="match status" value="1"/>
</dbReference>
<evidence type="ECO:0000313" key="4">
    <source>
        <dbReference type="Proteomes" id="UP000672657"/>
    </source>
</evidence>
<dbReference type="PANTHER" id="PTHR42928">
    <property type="entry name" value="TRICARBOXYLATE-BINDING PROTEIN"/>
    <property type="match status" value="1"/>
</dbReference>
<protein>
    <recommendedName>
        <fullName evidence="5">Tripartite tricarboxylate transporter substrate binding protein</fullName>
    </recommendedName>
</protein>
<dbReference type="Proteomes" id="UP000672657">
    <property type="component" value="Unassembled WGS sequence"/>
</dbReference>
<dbReference type="CDD" id="cd13578">
    <property type="entry name" value="PBP2_Bug27"/>
    <property type="match status" value="1"/>
</dbReference>
<dbReference type="InterPro" id="IPR042100">
    <property type="entry name" value="Bug_dom1"/>
</dbReference>
<name>A0ABM8TLK8_9BURK</name>
<evidence type="ECO:0000256" key="2">
    <source>
        <dbReference type="SAM" id="SignalP"/>
    </source>
</evidence>
<dbReference type="SUPFAM" id="SSF53850">
    <property type="entry name" value="Periplasmic binding protein-like II"/>
    <property type="match status" value="1"/>
</dbReference>
<proteinExistence type="inferred from homology"/>
<feature type="chain" id="PRO_5045587370" description="Tripartite tricarboxylate transporter substrate binding protein" evidence="2">
    <location>
        <begin position="29"/>
        <end position="329"/>
    </location>
</feature>
<keyword evidence="2" id="KW-0732">Signal</keyword>
<evidence type="ECO:0000313" key="3">
    <source>
        <dbReference type="EMBL" id="CAG2153232.1"/>
    </source>
</evidence>
<organism evidence="3 4">
    <name type="scientific">Cupriavidus numazuensis</name>
    <dbReference type="NCBI Taxonomy" id="221992"/>
    <lineage>
        <taxon>Bacteria</taxon>
        <taxon>Pseudomonadati</taxon>
        <taxon>Pseudomonadota</taxon>
        <taxon>Betaproteobacteria</taxon>
        <taxon>Burkholderiales</taxon>
        <taxon>Burkholderiaceae</taxon>
        <taxon>Cupriavidus</taxon>
    </lineage>
</organism>
<feature type="signal peptide" evidence="2">
    <location>
        <begin position="1"/>
        <end position="28"/>
    </location>
</feature>
<accession>A0ABM8TLK8</accession>
<evidence type="ECO:0000256" key="1">
    <source>
        <dbReference type="ARBA" id="ARBA00006987"/>
    </source>
</evidence>